<dbReference type="RefSeq" id="WP_078684953.1">
    <property type="nucleotide sequence ID" value="NZ_FUYA01000005.1"/>
</dbReference>
<name>A0A1T4W605_9BACT</name>
<dbReference type="GO" id="GO:0003677">
    <property type="term" value="F:DNA binding"/>
    <property type="evidence" value="ECO:0007669"/>
    <property type="project" value="InterPro"/>
</dbReference>
<organism evidence="1 2">
    <name type="scientific">Desulfobaculum bizertense DSM 18034</name>
    <dbReference type="NCBI Taxonomy" id="1121442"/>
    <lineage>
        <taxon>Bacteria</taxon>
        <taxon>Pseudomonadati</taxon>
        <taxon>Thermodesulfobacteriota</taxon>
        <taxon>Desulfovibrionia</taxon>
        <taxon>Desulfovibrionales</taxon>
        <taxon>Desulfovibrionaceae</taxon>
        <taxon>Desulfobaculum</taxon>
    </lineage>
</organism>
<gene>
    <name evidence="1" type="ORF">SAMN02745702_01658</name>
</gene>
<dbReference type="OrthoDB" id="5456084at2"/>
<protein>
    <recommendedName>
        <fullName evidence="3">Phage regulatory protein CII (CP76)</fullName>
    </recommendedName>
</protein>
<accession>A0A1T4W605</accession>
<dbReference type="AlphaFoldDB" id="A0A1T4W605"/>
<dbReference type="Pfam" id="PF06892">
    <property type="entry name" value="Phage_CP76"/>
    <property type="match status" value="1"/>
</dbReference>
<reference evidence="1 2" key="1">
    <citation type="submission" date="2017-02" db="EMBL/GenBank/DDBJ databases">
        <authorList>
            <person name="Peterson S.W."/>
        </authorList>
    </citation>
    <scope>NUCLEOTIDE SEQUENCE [LARGE SCALE GENOMIC DNA]</scope>
    <source>
        <strain evidence="1 2">DSM 18034</strain>
    </source>
</reference>
<evidence type="ECO:0000313" key="2">
    <source>
        <dbReference type="Proteomes" id="UP000189733"/>
    </source>
</evidence>
<evidence type="ECO:0000313" key="1">
    <source>
        <dbReference type="EMBL" id="SKA72676.1"/>
    </source>
</evidence>
<evidence type="ECO:0008006" key="3">
    <source>
        <dbReference type="Google" id="ProtNLM"/>
    </source>
</evidence>
<dbReference type="EMBL" id="FUYA01000005">
    <property type="protein sequence ID" value="SKA72676.1"/>
    <property type="molecule type" value="Genomic_DNA"/>
</dbReference>
<sequence length="152" mass="16583">MTIGHTFIETLKNAVCESLGAQAAADCLGKSYSSLMSEFNENIPTHKLGVCDALKLIELSDSEASREQLARAMGGVFVRVPDANCLDHKASQTQALVAVQDLGVAIGEYNKAIDDMVITEQEFRTVEKEVYQAITAIQSFLFAVRSETRFCS</sequence>
<dbReference type="InterPro" id="IPR009679">
    <property type="entry name" value="Phage_186_CII-like"/>
</dbReference>
<dbReference type="Proteomes" id="UP000189733">
    <property type="component" value="Unassembled WGS sequence"/>
</dbReference>
<proteinExistence type="predicted"/>
<keyword evidence="2" id="KW-1185">Reference proteome</keyword>